<dbReference type="Proteomes" id="UP001602322">
    <property type="component" value="Unassembled WGS sequence"/>
</dbReference>
<keyword evidence="2" id="KW-1185">Reference proteome</keyword>
<protein>
    <recommendedName>
        <fullName evidence="3">WXG100 family type VII secretion target</fullName>
    </recommendedName>
</protein>
<organism evidence="1 2">
    <name type="scientific">Streptomyces argenteolus</name>
    <dbReference type="NCBI Taxonomy" id="67274"/>
    <lineage>
        <taxon>Bacteria</taxon>
        <taxon>Bacillati</taxon>
        <taxon>Actinomycetota</taxon>
        <taxon>Actinomycetes</taxon>
        <taxon>Kitasatosporales</taxon>
        <taxon>Streptomycetaceae</taxon>
        <taxon>Streptomyces</taxon>
    </lineage>
</organism>
<evidence type="ECO:0000313" key="1">
    <source>
        <dbReference type="EMBL" id="MFF5900921.1"/>
    </source>
</evidence>
<dbReference type="EMBL" id="JBIBEG010000021">
    <property type="protein sequence ID" value="MFF5900921.1"/>
    <property type="molecule type" value="Genomic_DNA"/>
</dbReference>
<sequence>MGEANYQADVPGIGRSAKALESLMLLARRIHSEWETGHWATAGWQGVEGRGDSLADQLTAALALEFRNIKDALDSVNEVFSALSPASDMGSAVQKPSDDAVGMIAEAGGRH</sequence>
<dbReference type="RefSeq" id="WP_387909241.1">
    <property type="nucleotide sequence ID" value="NZ_JBIBEG010000021.1"/>
</dbReference>
<comment type="caution">
    <text evidence="1">The sequence shown here is derived from an EMBL/GenBank/DDBJ whole genome shotgun (WGS) entry which is preliminary data.</text>
</comment>
<evidence type="ECO:0000313" key="2">
    <source>
        <dbReference type="Proteomes" id="UP001602322"/>
    </source>
</evidence>
<reference evidence="1 2" key="1">
    <citation type="submission" date="2024-10" db="EMBL/GenBank/DDBJ databases">
        <title>The Natural Products Discovery Center: Release of the First 8490 Sequenced Strains for Exploring Actinobacteria Biosynthetic Diversity.</title>
        <authorList>
            <person name="Kalkreuter E."/>
            <person name="Kautsar S.A."/>
            <person name="Yang D."/>
            <person name="Bader C.D."/>
            <person name="Teijaro C.N."/>
            <person name="Fluegel L."/>
            <person name="Davis C.M."/>
            <person name="Simpson J.R."/>
            <person name="Lauterbach L."/>
            <person name="Steele A.D."/>
            <person name="Gui C."/>
            <person name="Meng S."/>
            <person name="Li G."/>
            <person name="Viehrig K."/>
            <person name="Ye F."/>
            <person name="Su P."/>
            <person name="Kiefer A.F."/>
            <person name="Nichols A."/>
            <person name="Cepeda A.J."/>
            <person name="Yan W."/>
            <person name="Fan B."/>
            <person name="Jiang Y."/>
            <person name="Adhikari A."/>
            <person name="Zheng C.-J."/>
            <person name="Schuster L."/>
            <person name="Cowan T.M."/>
            <person name="Smanski M.J."/>
            <person name="Chevrette M.G."/>
            <person name="De Carvalho L.P.S."/>
            <person name="Shen B."/>
        </authorList>
    </citation>
    <scope>NUCLEOTIDE SEQUENCE [LARGE SCALE GENOMIC DNA]</scope>
    <source>
        <strain evidence="1 2">NPDC012540</strain>
    </source>
</reference>
<proteinExistence type="predicted"/>
<accession>A0ABW6XGQ0</accession>
<name>A0ABW6XGQ0_9ACTN</name>
<evidence type="ECO:0008006" key="3">
    <source>
        <dbReference type="Google" id="ProtNLM"/>
    </source>
</evidence>
<gene>
    <name evidence="1" type="ORF">ACFY8O_34105</name>
</gene>